<keyword evidence="12 14" id="KW-0143">Chaperone</keyword>
<evidence type="ECO:0000313" key="16">
    <source>
        <dbReference type="EMBL" id="CUA83228.1"/>
    </source>
</evidence>
<feature type="disulfide bond" description="Redox-active" evidence="14">
    <location>
        <begin position="106"/>
        <end position="132"/>
    </location>
</feature>
<name>A0A0K6GXK2_9GAMM</name>
<dbReference type="GO" id="GO:0005886">
    <property type="term" value="C:plasma membrane"/>
    <property type="evidence" value="ECO:0007669"/>
    <property type="project" value="UniProtKB-SubCell"/>
</dbReference>
<dbReference type="InterPro" id="IPR023380">
    <property type="entry name" value="DsbB-like_sf"/>
</dbReference>
<dbReference type="AlphaFoldDB" id="A0A0K6GXK2"/>
<comment type="function">
    <text evidence="14">Required for disulfide bond formation in some periplasmic proteins. Acts by oxidizing the DsbA protein.</text>
</comment>
<evidence type="ECO:0000256" key="3">
    <source>
        <dbReference type="ARBA" id="ARBA00022448"/>
    </source>
</evidence>
<feature type="transmembrane region" description="Helical" evidence="15">
    <location>
        <begin position="147"/>
        <end position="168"/>
    </location>
</feature>
<dbReference type="Gene3D" id="1.20.1550.10">
    <property type="entry name" value="DsbB-like"/>
    <property type="match status" value="1"/>
</dbReference>
<organism evidence="16 17">
    <name type="scientific">Pseudidiomarina woesei</name>
    <dbReference type="NCBI Taxonomy" id="1381080"/>
    <lineage>
        <taxon>Bacteria</taxon>
        <taxon>Pseudomonadati</taxon>
        <taxon>Pseudomonadota</taxon>
        <taxon>Gammaproteobacteria</taxon>
        <taxon>Alteromonadales</taxon>
        <taxon>Idiomarinaceae</taxon>
        <taxon>Pseudidiomarina</taxon>
    </lineage>
</organism>
<evidence type="ECO:0000256" key="2">
    <source>
        <dbReference type="ARBA" id="ARBA00008823"/>
    </source>
</evidence>
<evidence type="ECO:0000256" key="4">
    <source>
        <dbReference type="ARBA" id="ARBA00022475"/>
    </source>
</evidence>
<gene>
    <name evidence="14" type="primary">dsbB</name>
    <name evidence="16" type="ORF">Ga0061064_0491</name>
</gene>
<comment type="subcellular location">
    <subcellularLocation>
        <location evidence="1">Cell inner membrane</location>
        <topology evidence="1">Multi-pass membrane protein</topology>
    </subcellularLocation>
    <subcellularLocation>
        <location evidence="14">Cell membrane</location>
        <topology evidence="14">Multi-pass membrane protein</topology>
    </subcellularLocation>
</comment>
<keyword evidence="11 14" id="KW-1015">Disulfide bond</keyword>
<evidence type="ECO:0000256" key="12">
    <source>
        <dbReference type="ARBA" id="ARBA00023186"/>
    </source>
</evidence>
<keyword evidence="4 14" id="KW-1003">Cell membrane</keyword>
<dbReference type="GO" id="GO:0009055">
    <property type="term" value="F:electron transfer activity"/>
    <property type="evidence" value="ECO:0007669"/>
    <property type="project" value="UniProtKB-UniRule"/>
</dbReference>
<keyword evidence="13 14" id="KW-0676">Redox-active center</keyword>
<keyword evidence="8 14" id="KW-1133">Transmembrane helix</keyword>
<evidence type="ECO:0000256" key="10">
    <source>
        <dbReference type="ARBA" id="ARBA00023136"/>
    </source>
</evidence>
<evidence type="ECO:0000256" key="9">
    <source>
        <dbReference type="ARBA" id="ARBA00023002"/>
    </source>
</evidence>
<sequence length="173" mass="19249">MLNFLAKLPAKRGAWALLAGSCFGLLAAALFFQYQMGLEPCVKCIEQRTAVLAIGLAALVPLVAPQVVWARLVGYVGWLLAAVWGWRIATSHLEIQNAENNWLFVCDMYPGFPSWMPLHEWIPSFFAAPGQCGEIDWQFVGISMPGWMQILFAAYAIAAVLIILARLLKLRRL</sequence>
<dbReference type="Proteomes" id="UP000182598">
    <property type="component" value="Unassembled WGS sequence"/>
</dbReference>
<dbReference type="InterPro" id="IPR022920">
    <property type="entry name" value="Disulphide_bond_form_DsbB"/>
</dbReference>
<dbReference type="SUPFAM" id="SSF158442">
    <property type="entry name" value="DsbB-like"/>
    <property type="match status" value="1"/>
</dbReference>
<dbReference type="RefSeq" id="WP_055438178.1">
    <property type="nucleotide sequence ID" value="NZ_CYHB01000001.1"/>
</dbReference>
<protein>
    <recommendedName>
        <fullName evidence="14">Disulfide bond formation protein B</fullName>
    </recommendedName>
    <alternativeName>
        <fullName evidence="14">Disulfide oxidoreductase</fullName>
    </alternativeName>
</protein>
<evidence type="ECO:0000256" key="1">
    <source>
        <dbReference type="ARBA" id="ARBA00004429"/>
    </source>
</evidence>
<reference evidence="17" key="1">
    <citation type="submission" date="2015-08" db="EMBL/GenBank/DDBJ databases">
        <authorList>
            <person name="Varghese N."/>
        </authorList>
    </citation>
    <scope>NUCLEOTIDE SEQUENCE [LARGE SCALE GENOMIC DNA]</scope>
    <source>
        <strain evidence="17">DSM 27808</strain>
    </source>
</reference>
<dbReference type="EMBL" id="CYHB01000001">
    <property type="protein sequence ID" value="CUA83228.1"/>
    <property type="molecule type" value="Genomic_DNA"/>
</dbReference>
<proteinExistence type="inferred from homology"/>
<evidence type="ECO:0000313" key="17">
    <source>
        <dbReference type="Proteomes" id="UP000182598"/>
    </source>
</evidence>
<dbReference type="PANTHER" id="PTHR36570">
    <property type="entry name" value="DISULFIDE BOND FORMATION PROTEIN B"/>
    <property type="match status" value="1"/>
</dbReference>
<feature type="transmembrane region" description="Helical" evidence="15">
    <location>
        <begin position="51"/>
        <end position="70"/>
    </location>
</feature>
<accession>A0A0K6GXK2</accession>
<feature type="topological domain" description="Periplasmic" evidence="14">
    <location>
        <begin position="32"/>
        <end position="49"/>
    </location>
</feature>
<feature type="topological domain" description="Cytoplasmic" evidence="14">
    <location>
        <begin position="1"/>
        <end position="14"/>
    </location>
</feature>
<comment type="similarity">
    <text evidence="2 14">Belongs to the DsbB family.</text>
</comment>
<evidence type="ECO:0000256" key="6">
    <source>
        <dbReference type="ARBA" id="ARBA00022692"/>
    </source>
</evidence>
<evidence type="ECO:0000256" key="5">
    <source>
        <dbReference type="ARBA" id="ARBA00022519"/>
    </source>
</evidence>
<dbReference type="OrthoDB" id="3711263at2"/>
<keyword evidence="9 14" id="KW-0560">Oxidoreductase</keyword>
<keyword evidence="3 14" id="KW-0813">Transport</keyword>
<keyword evidence="10 14" id="KW-0472">Membrane</keyword>
<evidence type="ECO:0000256" key="14">
    <source>
        <dbReference type="HAMAP-Rule" id="MF_00286"/>
    </source>
</evidence>
<evidence type="ECO:0000256" key="13">
    <source>
        <dbReference type="ARBA" id="ARBA00023284"/>
    </source>
</evidence>
<evidence type="ECO:0000256" key="15">
    <source>
        <dbReference type="SAM" id="Phobius"/>
    </source>
</evidence>
<dbReference type="InterPro" id="IPR050183">
    <property type="entry name" value="DsbB"/>
</dbReference>
<keyword evidence="6 14" id="KW-0812">Transmembrane</keyword>
<dbReference type="PANTHER" id="PTHR36570:SF2">
    <property type="entry name" value="DISULFIDE BOND FORMATION PROTEIN B"/>
    <property type="match status" value="1"/>
</dbReference>
<dbReference type="InterPro" id="IPR003752">
    <property type="entry name" value="DiS_bond_form_DsbB/BdbC"/>
</dbReference>
<dbReference type="GO" id="GO:0015035">
    <property type="term" value="F:protein-disulfide reductase activity"/>
    <property type="evidence" value="ECO:0007669"/>
    <property type="project" value="UniProtKB-UniRule"/>
</dbReference>
<evidence type="ECO:0000256" key="11">
    <source>
        <dbReference type="ARBA" id="ARBA00023157"/>
    </source>
</evidence>
<feature type="transmembrane region" description="Helical" evidence="15">
    <location>
        <begin position="12"/>
        <end position="31"/>
    </location>
</feature>
<feature type="disulfide bond" description="Redox-active" evidence="14">
    <location>
        <begin position="41"/>
        <end position="44"/>
    </location>
</feature>
<keyword evidence="17" id="KW-1185">Reference proteome</keyword>
<keyword evidence="7 14" id="KW-0249">Electron transport</keyword>
<dbReference type="GO" id="GO:0006457">
    <property type="term" value="P:protein folding"/>
    <property type="evidence" value="ECO:0007669"/>
    <property type="project" value="InterPro"/>
</dbReference>
<dbReference type="Pfam" id="PF02600">
    <property type="entry name" value="DsbB"/>
    <property type="match status" value="1"/>
</dbReference>
<evidence type="ECO:0000256" key="7">
    <source>
        <dbReference type="ARBA" id="ARBA00022982"/>
    </source>
</evidence>
<evidence type="ECO:0000256" key="8">
    <source>
        <dbReference type="ARBA" id="ARBA00022989"/>
    </source>
</evidence>
<keyword evidence="5" id="KW-0997">Cell inner membrane</keyword>
<dbReference type="NCBIfam" id="NF002485">
    <property type="entry name" value="PRK01749.1"/>
    <property type="match status" value="1"/>
</dbReference>
<comment type="caution">
    <text evidence="14">Lacks conserved residue(s) required for the propagation of feature annotation.</text>
</comment>
<feature type="topological domain" description="Cytoplasmic" evidence="14">
    <location>
        <begin position="166"/>
        <end position="173"/>
    </location>
</feature>
<dbReference type="HAMAP" id="MF_00286">
    <property type="entry name" value="DsbB"/>
    <property type="match status" value="1"/>
</dbReference>